<protein>
    <submittedName>
        <fullName evidence="2">Uncharacterized protein</fullName>
    </submittedName>
</protein>
<comment type="caution">
    <text evidence="2">The sequence shown here is derived from an EMBL/GenBank/DDBJ whole genome shotgun (WGS) entry which is preliminary data.</text>
</comment>
<name>A0A9P4NHI1_9PEZI</name>
<evidence type="ECO:0000313" key="2">
    <source>
        <dbReference type="EMBL" id="KAF2421801.1"/>
    </source>
</evidence>
<dbReference type="AlphaFoldDB" id="A0A9P4NHI1"/>
<gene>
    <name evidence="2" type="ORF">EJ08DRAFT_490732</name>
</gene>
<evidence type="ECO:0000313" key="3">
    <source>
        <dbReference type="Proteomes" id="UP000800235"/>
    </source>
</evidence>
<dbReference type="OrthoDB" id="5308542at2759"/>
<accession>A0A9P4NHI1</accession>
<organism evidence="2 3">
    <name type="scientific">Tothia fuscella</name>
    <dbReference type="NCBI Taxonomy" id="1048955"/>
    <lineage>
        <taxon>Eukaryota</taxon>
        <taxon>Fungi</taxon>
        <taxon>Dikarya</taxon>
        <taxon>Ascomycota</taxon>
        <taxon>Pezizomycotina</taxon>
        <taxon>Dothideomycetes</taxon>
        <taxon>Pleosporomycetidae</taxon>
        <taxon>Venturiales</taxon>
        <taxon>Cylindrosympodiaceae</taxon>
        <taxon>Tothia</taxon>
    </lineage>
</organism>
<feature type="chain" id="PRO_5040341664" evidence="1">
    <location>
        <begin position="24"/>
        <end position="204"/>
    </location>
</feature>
<sequence>MPSATQVQCLILAVSSAAVPTLAFTNGTLVPAYICHPNADGLPKSLGQLLRFTREPVQQIGFSRNAKQNVAAPALSQQGNSKVMNSAYIIASLHDSPNNLTSINQGIVVRVSNGDSIKAGQANQLILSSGSAGVALKGALLYAQDTDGTRQGSFTDKSGANTFVLFRGCGKNPQGRVSGVIQQMGVSATVSIFLLTGQAWHIAG</sequence>
<feature type="signal peptide" evidence="1">
    <location>
        <begin position="1"/>
        <end position="23"/>
    </location>
</feature>
<dbReference type="EMBL" id="MU007096">
    <property type="protein sequence ID" value="KAF2421801.1"/>
    <property type="molecule type" value="Genomic_DNA"/>
</dbReference>
<reference evidence="2" key="1">
    <citation type="journal article" date="2020" name="Stud. Mycol.">
        <title>101 Dothideomycetes genomes: a test case for predicting lifestyles and emergence of pathogens.</title>
        <authorList>
            <person name="Haridas S."/>
            <person name="Albert R."/>
            <person name="Binder M."/>
            <person name="Bloem J."/>
            <person name="Labutti K."/>
            <person name="Salamov A."/>
            <person name="Andreopoulos B."/>
            <person name="Baker S."/>
            <person name="Barry K."/>
            <person name="Bills G."/>
            <person name="Bluhm B."/>
            <person name="Cannon C."/>
            <person name="Castanera R."/>
            <person name="Culley D."/>
            <person name="Daum C."/>
            <person name="Ezra D."/>
            <person name="Gonzalez J."/>
            <person name="Henrissat B."/>
            <person name="Kuo A."/>
            <person name="Liang C."/>
            <person name="Lipzen A."/>
            <person name="Lutzoni F."/>
            <person name="Magnuson J."/>
            <person name="Mondo S."/>
            <person name="Nolan M."/>
            <person name="Ohm R."/>
            <person name="Pangilinan J."/>
            <person name="Park H.-J."/>
            <person name="Ramirez L."/>
            <person name="Alfaro M."/>
            <person name="Sun H."/>
            <person name="Tritt A."/>
            <person name="Yoshinaga Y."/>
            <person name="Zwiers L.-H."/>
            <person name="Turgeon B."/>
            <person name="Goodwin S."/>
            <person name="Spatafora J."/>
            <person name="Crous P."/>
            <person name="Grigoriev I."/>
        </authorList>
    </citation>
    <scope>NUCLEOTIDE SEQUENCE</scope>
    <source>
        <strain evidence="2">CBS 130266</strain>
    </source>
</reference>
<dbReference type="Proteomes" id="UP000800235">
    <property type="component" value="Unassembled WGS sequence"/>
</dbReference>
<keyword evidence="3" id="KW-1185">Reference proteome</keyword>
<evidence type="ECO:0000256" key="1">
    <source>
        <dbReference type="SAM" id="SignalP"/>
    </source>
</evidence>
<keyword evidence="1" id="KW-0732">Signal</keyword>
<proteinExistence type="predicted"/>